<accession>A0A508TM56</accession>
<dbReference type="SUPFAM" id="SSF52540">
    <property type="entry name" value="P-loop containing nucleoside triphosphate hydrolases"/>
    <property type="match status" value="1"/>
</dbReference>
<comment type="caution">
    <text evidence="1">The sequence shown here is derived from an EMBL/GenBank/DDBJ whole genome shotgun (WGS) entry which is preliminary data.</text>
</comment>
<organism evidence="1 2">
    <name type="scientific">Bradyrhizobium ivorense</name>
    <dbReference type="NCBI Taxonomy" id="2511166"/>
    <lineage>
        <taxon>Bacteria</taxon>
        <taxon>Pseudomonadati</taxon>
        <taxon>Pseudomonadota</taxon>
        <taxon>Alphaproteobacteria</taxon>
        <taxon>Hyphomicrobiales</taxon>
        <taxon>Nitrobacteraceae</taxon>
        <taxon>Bradyrhizobium</taxon>
    </lineage>
</organism>
<evidence type="ECO:0000313" key="1">
    <source>
        <dbReference type="EMBL" id="VIO75331.1"/>
    </source>
</evidence>
<gene>
    <name evidence="1" type="ORF">CI1B_58330</name>
</gene>
<sequence length="273" mass="30132">MIDRIVRQLVPQPAEPNQRRLFSEYAETPNIVLLGAPGAGKTHLFIETAAKNGMRVTTRDFLNIPTLPAATTLFIDALDERRAGRGDQSTIDAVVQKLFDVQPKQLRISCRESDWLGSTDLATFQPYFNSHGGYVVLALEKLTEEEQRAVLQMQGVTNPNEFLEQAAERGLNDLLESSLLSRARKWDIVPTDQRACNPPLSCNGGSSRRAYHFSKDQIVGSRQRVDCAQAANTNANLDALETVSGCSPEIGKRGCNHVPNSAGTRYLLMALSY</sequence>
<proteinExistence type="predicted"/>
<dbReference type="Proteomes" id="UP000328092">
    <property type="component" value="Unassembled WGS sequence"/>
</dbReference>
<reference evidence="1" key="1">
    <citation type="submission" date="2019-02" db="EMBL/GenBank/DDBJ databases">
        <authorList>
            <person name="Pothier F.J."/>
        </authorList>
    </citation>
    <scope>NUCLEOTIDE SEQUENCE</scope>
    <source>
        <strain evidence="1">CI-1B</strain>
    </source>
</reference>
<dbReference type="RefSeq" id="WP_139862700.1">
    <property type="nucleotide sequence ID" value="NZ_CAADFC020000023.1"/>
</dbReference>
<dbReference type="OrthoDB" id="9004810at2"/>
<dbReference type="EMBL" id="CAADFC020000023">
    <property type="protein sequence ID" value="VIO75331.1"/>
    <property type="molecule type" value="Genomic_DNA"/>
</dbReference>
<name>A0A508TM56_9BRAD</name>
<evidence type="ECO:0000313" key="2">
    <source>
        <dbReference type="Proteomes" id="UP000328092"/>
    </source>
</evidence>
<dbReference type="AlphaFoldDB" id="A0A508TM56"/>
<dbReference type="InterPro" id="IPR027417">
    <property type="entry name" value="P-loop_NTPase"/>
</dbReference>
<keyword evidence="2" id="KW-1185">Reference proteome</keyword>
<protein>
    <submittedName>
        <fullName evidence="1">Uncharacterized protein</fullName>
    </submittedName>
</protein>